<reference evidence="2" key="1">
    <citation type="journal article" date="2014" name="Front. Microbiol.">
        <title>High frequency of phylogenetically diverse reductive dehalogenase-homologous genes in deep subseafloor sedimentary metagenomes.</title>
        <authorList>
            <person name="Kawai M."/>
            <person name="Futagami T."/>
            <person name="Toyoda A."/>
            <person name="Takaki Y."/>
            <person name="Nishi S."/>
            <person name="Hori S."/>
            <person name="Arai W."/>
            <person name="Tsubouchi T."/>
            <person name="Morono Y."/>
            <person name="Uchiyama I."/>
            <person name="Ito T."/>
            <person name="Fujiyama A."/>
            <person name="Inagaki F."/>
            <person name="Takami H."/>
        </authorList>
    </citation>
    <scope>NUCLEOTIDE SEQUENCE</scope>
    <source>
        <strain evidence="2">Expedition CK06-06</strain>
    </source>
</reference>
<keyword evidence="1" id="KW-0472">Membrane</keyword>
<protein>
    <submittedName>
        <fullName evidence="2">Uncharacterized protein</fullName>
    </submittedName>
</protein>
<name>X1IGW6_9ZZZZ</name>
<keyword evidence="1" id="KW-1133">Transmembrane helix</keyword>
<evidence type="ECO:0000256" key="1">
    <source>
        <dbReference type="SAM" id="Phobius"/>
    </source>
</evidence>
<feature type="non-terminal residue" evidence="2">
    <location>
        <position position="142"/>
    </location>
</feature>
<dbReference type="EMBL" id="BARU01038167">
    <property type="protein sequence ID" value="GAH81656.1"/>
    <property type="molecule type" value="Genomic_DNA"/>
</dbReference>
<evidence type="ECO:0000313" key="2">
    <source>
        <dbReference type="EMBL" id="GAH81656.1"/>
    </source>
</evidence>
<organism evidence="2">
    <name type="scientific">marine sediment metagenome</name>
    <dbReference type="NCBI Taxonomy" id="412755"/>
    <lineage>
        <taxon>unclassified sequences</taxon>
        <taxon>metagenomes</taxon>
        <taxon>ecological metagenomes</taxon>
    </lineage>
</organism>
<accession>X1IGW6</accession>
<dbReference type="AlphaFoldDB" id="X1IGW6"/>
<comment type="caution">
    <text evidence="2">The sequence shown here is derived from an EMBL/GenBank/DDBJ whole genome shotgun (WGS) entry which is preliminary data.</text>
</comment>
<proteinExistence type="predicted"/>
<gene>
    <name evidence="2" type="ORF">S03H2_59361</name>
</gene>
<sequence>MPNSLNKPVKDKESSLPWVNEKNRLRDIHITHTFIKVKGFFKRDKKLKIKGISLLSILIISTFMGFFAASLFQNNLSEPSFALVPQNYRKNGIEYDASTLEFIENIEDLEDITFNSMFILKFTLSSSSFKSVTLHAELTPLD</sequence>
<feature type="transmembrane region" description="Helical" evidence="1">
    <location>
        <begin position="52"/>
        <end position="72"/>
    </location>
</feature>
<keyword evidence="1" id="KW-0812">Transmembrane</keyword>